<keyword evidence="3" id="KW-1185">Reference proteome</keyword>
<evidence type="ECO:0000259" key="1">
    <source>
        <dbReference type="Pfam" id="PF13091"/>
    </source>
</evidence>
<name>A0AAE4SDF2_9EURY</name>
<feature type="domain" description="Phospholipase D-like" evidence="1">
    <location>
        <begin position="15"/>
        <end position="141"/>
    </location>
</feature>
<proteinExistence type="predicted"/>
<reference evidence="2" key="1">
    <citation type="submission" date="2023-06" db="EMBL/GenBank/DDBJ databases">
        <title>Genome sequence of Methanosarcinaceae archaeon Ag5.</title>
        <authorList>
            <person name="Protasov E."/>
            <person name="Platt K."/>
            <person name="Poehlein A."/>
            <person name="Daniel R."/>
            <person name="Brune A."/>
        </authorList>
    </citation>
    <scope>NUCLEOTIDE SEQUENCE</scope>
    <source>
        <strain evidence="2">Ag5</strain>
    </source>
</reference>
<dbReference type="EMBL" id="JAWDKD010000009">
    <property type="protein sequence ID" value="MDV0446694.1"/>
    <property type="molecule type" value="Genomic_DNA"/>
</dbReference>
<dbReference type="SUPFAM" id="SSF56024">
    <property type="entry name" value="Phospholipase D/nuclease"/>
    <property type="match status" value="1"/>
</dbReference>
<organism evidence="2 3">
    <name type="scientific">Methanolapillus africanus</name>
    <dbReference type="NCBI Taxonomy" id="3028297"/>
    <lineage>
        <taxon>Archaea</taxon>
        <taxon>Methanobacteriati</taxon>
        <taxon>Methanobacteriota</taxon>
        <taxon>Stenosarchaea group</taxon>
        <taxon>Methanomicrobia</taxon>
        <taxon>Methanosarcinales</taxon>
        <taxon>Methanosarcinaceae</taxon>
        <taxon>Methanolapillus</taxon>
    </lineage>
</organism>
<sequence length="257" mass="29796">MARILDTQNCSAEISNLLNGAEKEIIFVTPYLKISPSFQGHFVFAGSKNISMTIIYRDDNPAEKELERLNEEKKLLKNSNVKLRKTKNLHAKCYMNESAAILTSMNLYQFSQENNYELGILVKKGEDEELYNQIRQEIQKIYSLSQPDEYSTPKKVTIEKKAPAKAAPPEKSEGGFFSFITKILSPDTRYYCIRCRQKISETDGHSLCGNCYREWSRYKNSNYTEKYCLICGEKANTTYNRPLCDECFKTQRYGYNF</sequence>
<dbReference type="Gene3D" id="3.30.870.10">
    <property type="entry name" value="Endonuclease Chain A"/>
    <property type="match status" value="1"/>
</dbReference>
<dbReference type="Pfam" id="PF13091">
    <property type="entry name" value="PLDc_2"/>
    <property type="match status" value="1"/>
</dbReference>
<dbReference type="AlphaFoldDB" id="A0AAE4SDF2"/>
<dbReference type="RefSeq" id="WP_338099099.1">
    <property type="nucleotide sequence ID" value="NZ_JAWDKD010000009.1"/>
</dbReference>
<dbReference type="Proteomes" id="UP001271789">
    <property type="component" value="Unassembled WGS sequence"/>
</dbReference>
<comment type="caution">
    <text evidence="2">The sequence shown here is derived from an EMBL/GenBank/DDBJ whole genome shotgun (WGS) entry which is preliminary data.</text>
</comment>
<evidence type="ECO:0000313" key="3">
    <source>
        <dbReference type="Proteomes" id="UP001271789"/>
    </source>
</evidence>
<accession>A0AAE4SDF2</accession>
<dbReference type="InterPro" id="IPR025202">
    <property type="entry name" value="PLD-like_dom"/>
</dbReference>
<evidence type="ECO:0000313" key="2">
    <source>
        <dbReference type="EMBL" id="MDV0446694.1"/>
    </source>
</evidence>
<gene>
    <name evidence="2" type="ORF">MsAg5_05440</name>
</gene>
<protein>
    <recommendedName>
        <fullName evidence="1">Phospholipase D-like domain-containing protein</fullName>
    </recommendedName>
</protein>